<keyword evidence="1" id="KW-1133">Transmembrane helix</keyword>
<reference evidence="3" key="1">
    <citation type="journal article" date="2019" name="Int. J. Syst. Evol. Microbiol.">
        <title>The Global Catalogue of Microorganisms (GCM) 10K type strain sequencing project: providing services to taxonomists for standard genome sequencing and annotation.</title>
        <authorList>
            <consortium name="The Broad Institute Genomics Platform"/>
            <consortium name="The Broad Institute Genome Sequencing Center for Infectious Disease"/>
            <person name="Wu L."/>
            <person name="Ma J."/>
        </authorList>
    </citation>
    <scope>NUCLEOTIDE SEQUENCE [LARGE SCALE GENOMIC DNA]</scope>
    <source>
        <strain evidence="3">2902at01</strain>
    </source>
</reference>
<dbReference type="NCBIfam" id="NF047839">
    <property type="entry name" value="PspM_Rv2743c"/>
    <property type="match status" value="1"/>
</dbReference>
<gene>
    <name evidence="2" type="ORF">ACFOX0_04640</name>
</gene>
<keyword evidence="3" id="KW-1185">Reference proteome</keyword>
<sequence>MADLRARHHRRLRRLRRAARRWTVLAGTLGGATAVLTPYAGLGLPDAFWAAAAGGSAALALWRWSDLRALAARPEPPAADPALAGQRARARLVAAVETVPAGRGALAEVRRQRARLALRGTAAAGPWARLDAASAALTGLAARLTGPADPAVLEATVAERSLRDLAHRVAGVERALRIAPADSRSALAAAHRTLVEQLDGGVGAYERLVTAAAGYVAEDGRAGAEHPSVHPLTEATDFLRGVADGLAELRTPADPLRARP</sequence>
<keyword evidence="1" id="KW-0472">Membrane</keyword>
<protein>
    <submittedName>
        <fullName evidence="2">Uncharacterized protein</fullName>
    </submittedName>
</protein>
<dbReference type="RefSeq" id="WP_377542234.1">
    <property type="nucleotide sequence ID" value="NZ_JBHSBN010000002.1"/>
</dbReference>
<evidence type="ECO:0000313" key="3">
    <source>
        <dbReference type="Proteomes" id="UP001595868"/>
    </source>
</evidence>
<dbReference type="Pfam" id="PF25587">
    <property type="entry name" value="Rv2743c"/>
    <property type="match status" value="1"/>
</dbReference>
<organism evidence="2 3">
    <name type="scientific">Micromonospora zhanjiangensis</name>
    <dbReference type="NCBI Taxonomy" id="1522057"/>
    <lineage>
        <taxon>Bacteria</taxon>
        <taxon>Bacillati</taxon>
        <taxon>Actinomycetota</taxon>
        <taxon>Actinomycetes</taxon>
        <taxon>Micromonosporales</taxon>
        <taxon>Micromonosporaceae</taxon>
        <taxon>Micromonospora</taxon>
    </lineage>
</organism>
<dbReference type="InterPro" id="IPR057952">
    <property type="entry name" value="Rv2743c-like"/>
</dbReference>
<evidence type="ECO:0000256" key="1">
    <source>
        <dbReference type="SAM" id="Phobius"/>
    </source>
</evidence>
<feature type="transmembrane region" description="Helical" evidence="1">
    <location>
        <begin position="21"/>
        <end position="41"/>
    </location>
</feature>
<dbReference type="Proteomes" id="UP001595868">
    <property type="component" value="Unassembled WGS sequence"/>
</dbReference>
<comment type="caution">
    <text evidence="2">The sequence shown here is derived from an EMBL/GenBank/DDBJ whole genome shotgun (WGS) entry which is preliminary data.</text>
</comment>
<accession>A0ABV8KGQ1</accession>
<feature type="transmembrane region" description="Helical" evidence="1">
    <location>
        <begin position="47"/>
        <end position="64"/>
    </location>
</feature>
<proteinExistence type="predicted"/>
<keyword evidence="1" id="KW-0812">Transmembrane</keyword>
<dbReference type="EMBL" id="JBHSBN010000002">
    <property type="protein sequence ID" value="MFC4105229.1"/>
    <property type="molecule type" value="Genomic_DNA"/>
</dbReference>
<name>A0ABV8KGQ1_9ACTN</name>
<evidence type="ECO:0000313" key="2">
    <source>
        <dbReference type="EMBL" id="MFC4105229.1"/>
    </source>
</evidence>